<dbReference type="Gene3D" id="2.60.40.10">
    <property type="entry name" value="Immunoglobulins"/>
    <property type="match status" value="6"/>
</dbReference>
<feature type="domain" description="DUF11" evidence="2">
    <location>
        <begin position="3678"/>
        <end position="3795"/>
    </location>
</feature>
<dbReference type="SUPFAM" id="SSF51126">
    <property type="entry name" value="Pectin lyase-like"/>
    <property type="match status" value="2"/>
</dbReference>
<feature type="region of interest" description="Disordered" evidence="1">
    <location>
        <begin position="677"/>
        <end position="714"/>
    </location>
</feature>
<dbReference type="SMART" id="SM00710">
    <property type="entry name" value="PbH1"/>
    <property type="match status" value="19"/>
</dbReference>
<dbReference type="InterPro" id="IPR011050">
    <property type="entry name" value="Pectin_lyase_fold/virulence"/>
</dbReference>
<feature type="region of interest" description="Disordered" evidence="1">
    <location>
        <begin position="4281"/>
        <end position="4306"/>
    </location>
</feature>
<gene>
    <name evidence="4" type="ORF">Q5H93_06755</name>
</gene>
<evidence type="ECO:0000256" key="1">
    <source>
        <dbReference type="SAM" id="MobiDB-lite"/>
    </source>
</evidence>
<feature type="region of interest" description="Disordered" evidence="1">
    <location>
        <begin position="3647"/>
        <end position="3668"/>
    </location>
</feature>
<name>A0ABT9B8C1_9BACT</name>
<feature type="domain" description="DUF11" evidence="2">
    <location>
        <begin position="2390"/>
        <end position="2483"/>
    </location>
</feature>
<feature type="domain" description="DUF11" evidence="2">
    <location>
        <begin position="4197"/>
        <end position="4304"/>
    </location>
</feature>
<dbReference type="InterPro" id="IPR013783">
    <property type="entry name" value="Ig-like_fold"/>
</dbReference>
<evidence type="ECO:0000313" key="4">
    <source>
        <dbReference type="EMBL" id="MDO7874427.1"/>
    </source>
</evidence>
<dbReference type="InterPro" id="IPR001434">
    <property type="entry name" value="OmcB-like_DUF11"/>
</dbReference>
<feature type="compositionally biased region" description="Low complexity" evidence="1">
    <location>
        <begin position="3647"/>
        <end position="3657"/>
    </location>
</feature>
<evidence type="ECO:0000259" key="2">
    <source>
        <dbReference type="Pfam" id="PF01345"/>
    </source>
</evidence>
<feature type="compositionally biased region" description="Polar residues" evidence="1">
    <location>
        <begin position="3658"/>
        <end position="3667"/>
    </location>
</feature>
<dbReference type="InterPro" id="IPR047589">
    <property type="entry name" value="DUF11_rpt"/>
</dbReference>
<protein>
    <recommendedName>
        <fullName evidence="6">DUF11 domain-containing protein</fullName>
    </recommendedName>
</protein>
<feature type="compositionally biased region" description="Polar residues" evidence="1">
    <location>
        <begin position="2885"/>
        <end position="2903"/>
    </location>
</feature>
<sequence>METTLRVPRVRLLTQLLLLWLGAVTSAWAGVGPQIVQNGRFATYPGVNATAYTLAPGTDLGAWRSSQPYVNTDTNPARGNVNVQIDAANYATNGSGVTQRTYSDFSPSSPTNPVTSTTTLNTFLLYRGTTTSADIWYQNVSVLPNTQYTVSYYYSNAAPVGATGVAPQLQLKTTFLSSTSATTGPTTLGTVTVPFETTGAGGDIWTQQTYTFTTAANTTNVELRLTDPVTATNNNDNQVAVTAIVLRAVSASAGAAFSCDGTFYQIRQTANAAINGSSGSSSRLYAVNRATTPYTTTQQQELGATLNALGYEPNNGYLYALTYRGNTSNGTGNPVTAGTSREQQPSSFVEINKIGQGGIESLGFVAGLPVQQWAAGTVDRGFTFYLKSQADDATVYKLDLSTSPVTVTTLTLSASILVYDLAFDPVSGLLYGGSQPGILYSINPNTGAVVTISGTSTDTTQPIGSNFFDTSGNLFAYGNGPGGAITATSGAFYSVNKSTGVYTLLNNINGASNSDGASCINPGQYIDVVKQLTSTALVPGNPNQRDISFTLYVRNTGTVTNTNVQVSDFIWGSSTNVTFPGATTAALVGSITVANLNGSTLTANPAYTGQGTAVGAGVATSPTLAALLNPSATQTLTAGQQATISFTMRVTFPAGQVPLTASNSAYASVTSGLNSGYTQTTSGTLTPPANPLATDISTNGSAQPSLRSTGTADAPAPTPVAFAPGLAGNVYEDVNYGGGSGRTLAASSGVSRPNVRVELFNGSGSTATFVSATTTDASGNYAFNNLTAGNTYTVRVVNGTVTSSRTGAVSTLVPVQTYRYNDPSRVGGENPARNDGGNITTAGATLGSIDVAPSGSTPGVTAQSVVAVTLPGTTASATTGVDFGFNYSTIVNTNNAGQGSLRQFIVNSNTLGGETSLAQAGSYTNALNLAANSTAAGRAGVALPAGVESSIFMIPAGQLTGGVAVITPATALPQLTGPNTAINGATQTFNIGNSNDVLLGAGGTVGTQSTPLSQLNGPEVQLVGSTAVATGLNIAGAGASVRGLAIYGFGNGIDDNGNGSIVTNANNVTLTSNVLGSAATSFAVPPVANISTDVRVFGGTGVSLTNNLIGFAGGSGVHIATAVTGVSMTGNEIRGNARNNGIYDGVDAHGSGGTFTGNLLINNAAQGFDSFDSAGSNNVTGNTFSGNGVGNTGTNPQETAAARFFGTGNTFSQNVSTGNYGAGVQVVNGTTLITQNSIHNNGTIVSANNTAATGQIGIDLLAGGENADLGSAPFVTLNDNGDGDTGGNGLLNFPVITSAVVSGSNLVVSGFARPNSVIEFFSPGATADASGFGEGQTYLGTFTEGAAGVDSDTGTGTYTSPVNGLNQGADNTNAFTFSIPLSGSFASITPGALLTSTATLSGATSEFSGNVAVTSPLTGYVFEDVNYGGGAGRPRTATGASVRPGARVELYNASGNFVAATTTDAAGLYTFNVAAASYTVRVVNSTVTSSRTGYVAGLLPVQTYNGTTTRVGGEAPEKTDAAANTTNATLASLNTGTTIAESQRAVTVGTTATTGPDFGFNFDLVVNTNNAGQGSLRQFITNANALGGETSLAQAGSYTNAQDLAATSTAAGRAGVSLTAGVENSIFMIPNGAANAGQLAGLVSGLTSGVAVITPTTALPQITGPSTAINGATQTFNVGNTNDVLLGTGGTVGTQATALSRLNGPEVQLVGSTAVAFGLDLAGADSRVRGLAIYGFGSTADNDNSANIRSSVNNVLITQNVLGTTATAFSVPGTASVADNVRLTGGTAGITVSNNLMGFANGKGISTNAGVTNVTITGNEIRGNGRASANFDGIDIQGSSSTATNNLVIDNAGVGIDSYRSAGSNTFTNNTVANNGRGTATLAPSETPGVRVYGASNTISRNVIFDNYGSGIQLLGNTGASPVTGTVVSQNSTYNNGNVAGLNGTATASGAIGIDLGVNGDGEIAGTSPYVTLNNASGTTGANGLVNYPILRGATIVGTNLVLSGFAKAGATIELFVGQANPATPNATGANFGQGRTFLLTLTEGATTGNVDNSAATGQSYGPGAINGFAQGSDTNANGFSYSIPLSSLPGVAAGTLLTATATLSGATSEFSGNVAVNTPPIAQNVTNISIPNNNGATVLNPNLSGTASGTGNSIASYTIVTLPAQGTLNYNPGTGITPVTAGTVITAAQLGTLTYTPTAPNSGNQTFTYTVTDANGITSTTNRTGTGTATAGAATYTIPVTAVADVATTITPSANPVNAGSQLVFTVGYNNNGPNTAQGFTRTLTLPAGLGTVTISGGSTGTYDNATGIVTLNSVATLAPNGTANATVTIASVPGTFASVTASSTVGTTTGQNGATANDNASSTVTITPAADVTTTLTGPSALLAVGSNSYTVTYTNNGGSTANSVTRTVTLPAGSTGITATGGSVSGNTITYPTLGTLASGTTNSFTFSFTPPAAGGALTSNIGLSSPGQGANTAPDQATLNITIAGPAFTCNSVFYRIRQSASGLSSVLERLDRTSTGSTVTYVGTTLYDAGVALNGLSFNYADGYLYAFGLSNNTLYRLSTTGVQSLGAISGLSASGYNSATADLNGVLYLVNNTSSTITKLTVSTLAISTLTLSSPVNFGDIAYNPIDNQLYGNRYYATGTGAANGMSRIDPNTGTVTVLGTPATAGDDMGSLFFDAAGGLYGATNQGNLVNFSTSTGMATLIGSAGLATQSDGASCVFPTQSLDVVLSAATPVRVNATSFDVTYTATVKNTGVTSDPNVQIVNFLNDGSNTAGTSFPNASSVTVVTAPAVTSGAALATNAGFNGTTSTGLLAGTTALASNATSTITYTVRVTYPSVAAIPTTAQNNTVYASTEGNSPSAGYILVNGAALAPAQVLDGDASTNGTTLPATSHGDTPSPTPVTFSNPLAQNITNVAVLTTAAAAVLNPNLSATPGFNGTGAAISSFTVNAPSSGTLSYNGTPVTAATVVPVANIGQLTYQPTSGFAGNATFNFSATDAAGGISNTAVYTIPVSGVADVATTITPSPSPVNAGGTLTFTVTFTNAGPNTAAGYTRTLTLPAGLGTGVTITGATYDNATGTVTFTTPPTTLASGANANVTVTIPNVPASFSSITASTTTGTSTSQGADSGANSATSTVNVTPVADVYTSLTGPGSLTAGQASGNYSVTFGNNGPSTAAGVNRTVSIPANTATAVTSSAGGTVTGSFATGWTITYATAASFATGTSNNYTFTLTPGPLTTGSSIAVTSNTSTTTSQNGATANDASTVSYTVGAIADVTTTLTAPATLLTGVPSGNYTVVFANNGPSTAVGVTRVVTIPANTASAVSATGATVTGSEAAGWTLTYPGGTIVSGNSDSYTFTLTPSAAASGTNLVVTSTTGTSTGQGLNLGPDVATTSTAVTPVADVLTTITGPTTISQGQATGNYTATFTNNGPSTAATVTRTVTLPTGATLSPAQVTALNTTYGLTGNGVNTGSYSTTGSGATAVTTINFGTQTSVASGASSSFVFAFTAPATSGAASIASNTGTATSQNGATGNDASTLNLTVAPVADVTTTISGPTQLSTGVATGTYTVTYANVGTAAASTVTRTVTLPAGATLTTAQTTAITSQGGTVSGSTIDFGNVTTLAAGASSSFTFSFTAPATAGPAAVSSSTSTATAEGTNPAPNSSTINATVNAVADVAATITPIAASVAAGSTGVGFNVSFANNGALTAAGVTRTVQLPAGLGTVSATNGGTYNNTTGVVTYTPSPTTIANGTPLTSVITFTAPATGPVTATANVATTSTEAGQTANNTQSASLAITPSFDLLTSIYGPATVVQGNQVTLNVTTTNNGPSATTATQTVQLIGGLTNVFVSNGGTYDSGNGLVSFPALASLPSGQTVANTISFTAPTAGTALAPVATVTPNTAPAGETNTANNTAYLNGAASSTSLTISAPTTPRANVYTTVSATPQAVAAGAPVTVTVTQGNAGPSAAADVAATVQLLPGLTITTLPSGATYNAVTGLLTLPAITSQASGASTSYTIVFTAPANAGNNGQLLISASATTQTSETVLADNVASTVVTVTPTADVATFVSGPANATAGQVVTYAASFANNGLGTATGVTRTVQLPAGLGTVTILDAATGLPAGTYNSATGLVTFTTLATQAAGTSSAYTLSFAAPAASFTVRSATGATTADGMTTNNASSVSTAVAGAADVAVSLSGPATAVVGNPVTYFVTTTNNGPSGATGVATTLQLPIGLNGVTVSSGSYDGGTGVVTFAPIGALSGGASVGDYVSFTMPSATGGQLAGTATVTSTSPDPVGGNNSASTATSVAPVTGTTADLATTVAAPASITAGASLTVTATFTNNGPAAATNVTPTLQLPAGLTGVTVSNSGTYNPATGVVTWPLIASAPSTATVSYTATFAAPATGSVRATSAVSSQTSDNVLTNNSNTTTTTISASYDAVTSLSGPASSLPGATNTYTVTATNNGPSVAPSVTPTVTLPAGVTATNISNGGTQTGTTITWPAIANLAAGTTNAVAYTFDVTMPATGSLALTASVTAAGESNPGNNGASLTTTRANQTPVASNVVNSLQAPRGNTSTEALLISPLAATDADGTVSTYQLLSVLPTAQGVLYYNNNVDGISGTPVAVTTANYAALSLTQAQANTLRFDPASGYTGNVFFSYQATDNLGAVSSPALYTVQSATDNLAVYATTPVKTNTNTNPYVTNDVLAYVIDPNGAQYNSAGAIYNANGTLVTAGAPRNGLATSGTNAVLAPTGPASNPTNALPAGVSLNPTTGQIFVSNAAQLANPPMATTYTVNITTTDVFGGVTTQPVSFTLGAFPLPVELTVFTAKAVKLDGVLAWTTASEKNNDHFDVERSLDGRTFAKIGEVKGQGSKATPTNYALTDANIGAKVSGTVYYRLKQVDVDGATSYSPVRTIAFTKPTTPVLSLYPNPAVGETTLDLSQVPGGRYSVSILDATGRVIVGLNVEGGLTQQVSLAEVANGTYTVLLRGTTADGTTLTLTKRLIKN</sequence>
<reference evidence="4" key="1">
    <citation type="submission" date="2023-07" db="EMBL/GenBank/DDBJ databases">
        <authorList>
            <person name="Kim M.K."/>
        </authorList>
    </citation>
    <scope>NUCLEOTIDE SEQUENCE</scope>
    <source>
        <strain evidence="4">ASUV-10-1</strain>
    </source>
</reference>
<feature type="region of interest" description="Disordered" evidence="1">
    <location>
        <begin position="2882"/>
        <end position="2903"/>
    </location>
</feature>
<comment type="caution">
    <text evidence="4">The sequence shown here is derived from an EMBL/GenBank/DDBJ whole genome shotgun (WGS) entry which is preliminary data.</text>
</comment>
<feature type="domain" description="DUF11" evidence="2">
    <location>
        <begin position="2246"/>
        <end position="2366"/>
    </location>
</feature>
<feature type="domain" description="DUF11" evidence="2">
    <location>
        <begin position="4072"/>
        <end position="4182"/>
    </location>
</feature>
<dbReference type="InterPro" id="IPR006626">
    <property type="entry name" value="PbH1"/>
</dbReference>
<feature type="region of interest" description="Disordered" evidence="1">
    <location>
        <begin position="3117"/>
        <end position="3137"/>
    </location>
</feature>
<dbReference type="EMBL" id="JAUQSY010000004">
    <property type="protein sequence ID" value="MDO7874427.1"/>
    <property type="molecule type" value="Genomic_DNA"/>
</dbReference>
<feature type="compositionally biased region" description="Polar residues" evidence="1">
    <location>
        <begin position="677"/>
        <end position="687"/>
    </location>
</feature>
<evidence type="ECO:0000313" key="5">
    <source>
        <dbReference type="Proteomes" id="UP001176429"/>
    </source>
</evidence>
<dbReference type="SUPFAM" id="SSF63825">
    <property type="entry name" value="YWTD domain"/>
    <property type="match status" value="2"/>
</dbReference>
<feature type="domain" description="Right handed beta helix" evidence="3">
    <location>
        <begin position="1783"/>
        <end position="1923"/>
    </location>
</feature>
<feature type="domain" description="DUF11" evidence="2">
    <location>
        <begin position="3943"/>
        <end position="4056"/>
    </location>
</feature>
<feature type="domain" description="DUF11" evidence="2">
    <location>
        <begin position="3811"/>
        <end position="3916"/>
    </location>
</feature>
<feature type="domain" description="DUF11" evidence="2">
    <location>
        <begin position="4445"/>
        <end position="4549"/>
    </location>
</feature>
<feature type="domain" description="DUF11" evidence="2">
    <location>
        <begin position="3021"/>
        <end position="3140"/>
    </location>
</feature>
<dbReference type="Pfam" id="PF01345">
    <property type="entry name" value="DUF11"/>
    <property type="match status" value="10"/>
</dbReference>
<feature type="compositionally biased region" description="Polar residues" evidence="1">
    <location>
        <begin position="695"/>
        <end position="711"/>
    </location>
</feature>
<dbReference type="RefSeq" id="WP_305005744.1">
    <property type="nucleotide sequence ID" value="NZ_JAUQSY010000004.1"/>
</dbReference>
<dbReference type="NCBIfam" id="TIGR01451">
    <property type="entry name" value="B_ant_repeat"/>
    <property type="match status" value="3"/>
</dbReference>
<dbReference type="SUPFAM" id="SSF117074">
    <property type="entry name" value="Hypothetical protein PA1324"/>
    <property type="match status" value="2"/>
</dbReference>
<dbReference type="InterPro" id="IPR051172">
    <property type="entry name" value="Chlamydia_OmcB"/>
</dbReference>
<feature type="compositionally biased region" description="Low complexity" evidence="1">
    <location>
        <begin position="3117"/>
        <end position="3133"/>
    </location>
</feature>
<organism evidence="4 5">
    <name type="scientific">Hymenobacter aranciens</name>
    <dbReference type="NCBI Taxonomy" id="3063996"/>
    <lineage>
        <taxon>Bacteria</taxon>
        <taxon>Pseudomonadati</taxon>
        <taxon>Bacteroidota</taxon>
        <taxon>Cytophagia</taxon>
        <taxon>Cytophagales</taxon>
        <taxon>Hymenobacteraceae</taxon>
        <taxon>Hymenobacter</taxon>
    </lineage>
</organism>
<evidence type="ECO:0000259" key="3">
    <source>
        <dbReference type="Pfam" id="PF13229"/>
    </source>
</evidence>
<dbReference type="InterPro" id="IPR039448">
    <property type="entry name" value="Beta_helix"/>
</dbReference>
<proteinExistence type="predicted"/>
<feature type="domain" description="DUF11" evidence="2">
    <location>
        <begin position="4321"/>
        <end position="4429"/>
    </location>
</feature>
<dbReference type="PANTHER" id="PTHR34819">
    <property type="entry name" value="LARGE CYSTEINE-RICH PERIPLASMIC PROTEIN OMCB"/>
    <property type="match status" value="1"/>
</dbReference>
<dbReference type="Proteomes" id="UP001176429">
    <property type="component" value="Unassembled WGS sequence"/>
</dbReference>
<evidence type="ECO:0008006" key="6">
    <source>
        <dbReference type="Google" id="ProtNLM"/>
    </source>
</evidence>
<dbReference type="Pfam" id="PF13229">
    <property type="entry name" value="Beta_helix"/>
    <property type="match status" value="1"/>
</dbReference>
<accession>A0ABT9B8C1</accession>
<keyword evidence="5" id="KW-1185">Reference proteome</keyword>